<dbReference type="Proteomes" id="UP001107558">
    <property type="component" value="Chromosome 1"/>
</dbReference>
<proteinExistence type="inferred from homology"/>
<evidence type="ECO:0000256" key="1">
    <source>
        <dbReference type="ARBA" id="ARBA00004395"/>
    </source>
</evidence>
<evidence type="ECO:0000256" key="7">
    <source>
        <dbReference type="ARBA" id="ARBA00023136"/>
    </source>
</evidence>
<evidence type="ECO:0000256" key="8">
    <source>
        <dbReference type="ARBA" id="ARBA00031347"/>
    </source>
</evidence>
<dbReference type="InterPro" id="IPR016159">
    <property type="entry name" value="Cullin_repeat-like_dom_sf"/>
</dbReference>
<dbReference type="InterPro" id="IPR007255">
    <property type="entry name" value="COG8"/>
</dbReference>
<evidence type="ECO:0000256" key="2">
    <source>
        <dbReference type="ARBA" id="ARBA00006419"/>
    </source>
</evidence>
<keyword evidence="6" id="KW-0333">Golgi apparatus</keyword>
<gene>
    <name evidence="9" type="ORF">PVAND_009890</name>
</gene>
<reference evidence="9" key="1">
    <citation type="submission" date="2021-03" db="EMBL/GenBank/DDBJ databases">
        <title>Chromosome level genome of the anhydrobiotic midge Polypedilum vanderplanki.</title>
        <authorList>
            <person name="Yoshida Y."/>
            <person name="Kikawada T."/>
            <person name="Gusev O."/>
        </authorList>
    </citation>
    <scope>NUCLEOTIDE SEQUENCE</scope>
    <source>
        <strain evidence="9">NIAS01</strain>
        <tissue evidence="9">Whole body or cell culture</tissue>
    </source>
</reference>
<dbReference type="OrthoDB" id="1661054at2759"/>
<dbReference type="SUPFAM" id="SSF74788">
    <property type="entry name" value="Cullin repeat-like"/>
    <property type="match status" value="1"/>
</dbReference>
<sequence>MESEDKILKLINFDANASDKNEAINYLQKLRGYKVENLKKDTITLNDDLSNQDLKMQEISFQNYQSFIQTAESSRTVLKKWNETTKHVENLIDKVPAFNENCDDFVKTSFELNTMSRLNNLTMKKHVELLEILDLPTLMQTSIRDQKYADALELATYVEKLSSKFDNVPIINDIVKTIESSWNVMLTQLLSELKCDLTLPKCLQIVGYLRRMQAFSTSELKLKFLQTRDSWFKEILASIPKTDPFQHLIKTIEVTRVNLFNIITQYKALFDDDFTKDTNTKINLMFCSWLHEKIDDFLKTLDTDLSNSCNGSITLMDIGSVLGQCMYFGVSFSRIGVDFRAQTVPIFTKTIIKYLSTAVKKATRQFESDMEKFTLINKDIVPFKRHLKNEEESEKTEKEDANAPSDNLLDFEPLAIYCNAIINIFNELRVCAPLAVLQPFVQSLESSLETVSKAILTFYRSEQQAFGIKEKENFLKMCSSFSFELVPYIQKCINVIFPANHKVLMNLESISTLKTEKILDPIEHLLPDQFKTTKI</sequence>
<comment type="caution">
    <text evidence="9">The sequence shown here is derived from an EMBL/GenBank/DDBJ whole genome shotgun (WGS) entry which is preliminary data.</text>
</comment>
<evidence type="ECO:0000313" key="9">
    <source>
        <dbReference type="EMBL" id="KAG5680381.1"/>
    </source>
</evidence>
<dbReference type="GO" id="GO:0015031">
    <property type="term" value="P:protein transport"/>
    <property type="evidence" value="ECO:0007669"/>
    <property type="project" value="UniProtKB-KW"/>
</dbReference>
<dbReference type="GO" id="GO:0006891">
    <property type="term" value="P:intra-Golgi vesicle-mediated transport"/>
    <property type="evidence" value="ECO:0007669"/>
    <property type="project" value="TreeGrafter"/>
</dbReference>
<dbReference type="PANTHER" id="PTHR21311:SF0">
    <property type="entry name" value="CONSERVED OLIGOMERIC GOLGI COMPLEX SUBUNIT 8"/>
    <property type="match status" value="1"/>
</dbReference>
<keyword evidence="5" id="KW-0653">Protein transport</keyword>
<dbReference type="EMBL" id="JADBJN010000001">
    <property type="protein sequence ID" value="KAG5680381.1"/>
    <property type="molecule type" value="Genomic_DNA"/>
</dbReference>
<comment type="similarity">
    <text evidence="2">Belongs to the COG8 family.</text>
</comment>
<comment type="subcellular location">
    <subcellularLocation>
        <location evidence="1">Golgi apparatus membrane</location>
        <topology evidence="1">Peripheral membrane protein</topology>
    </subcellularLocation>
</comment>
<protein>
    <recommendedName>
        <fullName evidence="3">Conserved oligomeric Golgi complex subunit 8</fullName>
    </recommendedName>
    <alternativeName>
        <fullName evidence="8">Component of oligomeric Golgi complex 8</fullName>
    </alternativeName>
</protein>
<evidence type="ECO:0000256" key="3">
    <source>
        <dbReference type="ARBA" id="ARBA00020983"/>
    </source>
</evidence>
<dbReference type="AlphaFoldDB" id="A0A9J6CEN0"/>
<dbReference type="Pfam" id="PF04124">
    <property type="entry name" value="Dor1"/>
    <property type="match status" value="1"/>
</dbReference>
<organism evidence="9 10">
    <name type="scientific">Polypedilum vanderplanki</name>
    <name type="common">Sleeping chironomid midge</name>
    <dbReference type="NCBI Taxonomy" id="319348"/>
    <lineage>
        <taxon>Eukaryota</taxon>
        <taxon>Metazoa</taxon>
        <taxon>Ecdysozoa</taxon>
        <taxon>Arthropoda</taxon>
        <taxon>Hexapoda</taxon>
        <taxon>Insecta</taxon>
        <taxon>Pterygota</taxon>
        <taxon>Neoptera</taxon>
        <taxon>Endopterygota</taxon>
        <taxon>Diptera</taxon>
        <taxon>Nematocera</taxon>
        <taxon>Chironomoidea</taxon>
        <taxon>Chironomidae</taxon>
        <taxon>Chironominae</taxon>
        <taxon>Polypedilum</taxon>
        <taxon>Polypedilum</taxon>
    </lineage>
</organism>
<evidence type="ECO:0000256" key="6">
    <source>
        <dbReference type="ARBA" id="ARBA00023034"/>
    </source>
</evidence>
<dbReference type="PANTHER" id="PTHR21311">
    <property type="entry name" value="CONSERVED OLIGOMERIC GOLGI COMPLEX COMPONENT 8"/>
    <property type="match status" value="1"/>
</dbReference>
<keyword evidence="7" id="KW-0472">Membrane</keyword>
<evidence type="ECO:0000313" key="10">
    <source>
        <dbReference type="Proteomes" id="UP001107558"/>
    </source>
</evidence>
<dbReference type="GO" id="GO:0017119">
    <property type="term" value="C:Golgi transport complex"/>
    <property type="evidence" value="ECO:0007669"/>
    <property type="project" value="InterPro"/>
</dbReference>
<dbReference type="GO" id="GO:0000139">
    <property type="term" value="C:Golgi membrane"/>
    <property type="evidence" value="ECO:0007669"/>
    <property type="project" value="UniProtKB-SubCell"/>
</dbReference>
<evidence type="ECO:0000256" key="4">
    <source>
        <dbReference type="ARBA" id="ARBA00022448"/>
    </source>
</evidence>
<evidence type="ECO:0000256" key="5">
    <source>
        <dbReference type="ARBA" id="ARBA00022927"/>
    </source>
</evidence>
<name>A0A9J6CEN0_POLVA</name>
<keyword evidence="4" id="KW-0813">Transport</keyword>
<keyword evidence="10" id="KW-1185">Reference proteome</keyword>
<accession>A0A9J6CEN0</accession>